<dbReference type="PROSITE" id="PS51257">
    <property type="entry name" value="PROKAR_LIPOPROTEIN"/>
    <property type="match status" value="1"/>
</dbReference>
<sequence>MKKISMKIRFLLIMTVSLFMMTSCVKIYTPEELIKAPELNIENKEIKDALAQMLPQDAVLYSTSNFNKLKTNTLSQGKSFFLQDFDNDGTEEVVALYKNSKMQTFGVIILKKYSGIWIKAQEIKINSIEILDFDIVDIDDDGLNEIIIGYIDGNEKRILSVFHQERLGLNEIFKSEYYSFTFSNIGEQNKLFLLISNFGSEPLTNKVKLFQFTENSFRKVDELIYPKGYNPYNVQVGKIDQEHFGIFVDLFVYESYGQSDVLMLQEGKLKSISSDSNNISTTQDTPIACSDIDGDGIIEVPQTSSIMLPNEGLSHRKDLFVRNYYKIISLSQLKLVAQVYEDTVDMKIRINFPFEFFNKVLISKDPYSNKLTLYYCPEETAYEAEGYPFLEILSLDVGYKNRYKDYIFVHEDENTIIVARPIDESDKVPKRFLREYEGILNLSEFPDVFLKRAE</sequence>
<dbReference type="SUPFAM" id="SSF69318">
    <property type="entry name" value="Integrin alpha N-terminal domain"/>
    <property type="match status" value="1"/>
</dbReference>
<accession>D6GS26</accession>
<dbReference type="OrthoDB" id="1743319at2"/>
<dbReference type="Proteomes" id="UP000007468">
    <property type="component" value="Chromosome"/>
</dbReference>
<name>D6GS26_FILAD</name>
<dbReference type="InterPro" id="IPR028994">
    <property type="entry name" value="Integrin_alpha_N"/>
</dbReference>
<dbReference type="RefSeq" id="WP_014261926.1">
    <property type="nucleotide sequence ID" value="NC_016630.1"/>
</dbReference>
<dbReference type="HOGENOM" id="CLU_602368_0_0_9"/>
<keyword evidence="2" id="KW-1185">Reference proteome</keyword>
<evidence type="ECO:0000313" key="2">
    <source>
        <dbReference type="Proteomes" id="UP000007468"/>
    </source>
</evidence>
<evidence type="ECO:0008006" key="3">
    <source>
        <dbReference type="Google" id="ProtNLM"/>
    </source>
</evidence>
<organism evidence="1 2">
    <name type="scientific">Filifactor alocis (strain ATCC 35896 / CCUG 47790 / D40 B5)</name>
    <name type="common">Fusobacterium alocis</name>
    <dbReference type="NCBI Taxonomy" id="546269"/>
    <lineage>
        <taxon>Bacteria</taxon>
        <taxon>Bacillati</taxon>
        <taxon>Bacillota</taxon>
        <taxon>Clostridia</taxon>
        <taxon>Peptostreptococcales</taxon>
        <taxon>Filifactoraceae</taxon>
        <taxon>Filifactor</taxon>
    </lineage>
</organism>
<reference evidence="2" key="1">
    <citation type="submission" date="2010-12" db="EMBL/GenBank/DDBJ databases">
        <title>The genome sequence of Filifactor alocis strain ATCC 35896.</title>
        <authorList>
            <consortium name="The Broad Institute Genome Sequencing Platform"/>
            <person name="Ward D."/>
            <person name="Earl A."/>
            <person name="Feldgarden M."/>
            <person name="Young S.K."/>
            <person name="Gargeya S."/>
            <person name="Zeng Q."/>
            <person name="Alvarado L."/>
            <person name="Berlin A."/>
            <person name="Bochicchio J."/>
            <person name="Chapman S.B."/>
            <person name="Chen Z."/>
            <person name="Freedman E."/>
            <person name="Gellesch M."/>
            <person name="Goldberg J."/>
            <person name="Griggs A."/>
            <person name="Gujja S."/>
            <person name="Heilman E."/>
            <person name="Heiman D."/>
            <person name="Howarth C."/>
            <person name="Mehta T."/>
            <person name="Neiman D."/>
            <person name="Pearson M."/>
            <person name="Roberts A."/>
            <person name="Saif S."/>
            <person name="Shea T."/>
            <person name="Shenoy N."/>
            <person name="Sisk P."/>
            <person name="Stolte C."/>
            <person name="Sykes S."/>
            <person name="White J."/>
            <person name="Yandava C."/>
            <person name="Izard J."/>
            <person name="Blanton J.M."/>
            <person name="Baranova O.V."/>
            <person name="Tanner A.C."/>
            <person name="Dewhirst F.E."/>
            <person name="Haas B."/>
            <person name="Nusbaum C."/>
            <person name="Birren B."/>
        </authorList>
    </citation>
    <scope>NUCLEOTIDE SEQUENCE [LARGE SCALE GENOMIC DNA]</scope>
    <source>
        <strain evidence="2">ATCC 35896 / D40 B5</strain>
    </source>
</reference>
<evidence type="ECO:0000313" key="1">
    <source>
        <dbReference type="EMBL" id="EFE28467.2"/>
    </source>
</evidence>
<proteinExistence type="predicted"/>
<gene>
    <name evidence="1" type="ordered locus">HMPREF0389_00382</name>
</gene>
<dbReference type="eggNOG" id="COG0457">
    <property type="taxonomic scope" value="Bacteria"/>
</dbReference>
<dbReference type="STRING" id="546269.HMPREF0389_00382"/>
<protein>
    <recommendedName>
        <fullName evidence="3">VCBS repeat-containing protein</fullName>
    </recommendedName>
</protein>
<dbReference type="AlphaFoldDB" id="D6GS26"/>
<dbReference type="EMBL" id="CP002390">
    <property type="protein sequence ID" value="EFE28467.2"/>
    <property type="molecule type" value="Genomic_DNA"/>
</dbReference>
<dbReference type="KEGG" id="faa:HMPREF0389_00382"/>